<dbReference type="Gene3D" id="1.10.150.20">
    <property type="entry name" value="5' to 3' exonuclease, C-terminal subdomain"/>
    <property type="match status" value="1"/>
</dbReference>
<feature type="domain" description="UmuC" evidence="8">
    <location>
        <begin position="7"/>
        <end position="195"/>
    </location>
</feature>
<gene>
    <name evidence="6" type="primary">dinB</name>
    <name evidence="9" type="ORF">E5259_20450</name>
</gene>
<protein>
    <recommendedName>
        <fullName evidence="6">DNA polymerase IV</fullName>
        <shortName evidence="6">Pol IV</shortName>
        <ecNumber evidence="6">2.7.7.7</ecNumber>
    </recommendedName>
</protein>
<dbReference type="PANTHER" id="PTHR11076:SF35">
    <property type="entry name" value="DNA REPAIR PROTEIN HOMOLOG YOBH"/>
    <property type="match status" value="1"/>
</dbReference>
<dbReference type="EC" id="2.7.7.7" evidence="6"/>
<dbReference type="InterPro" id="IPR043502">
    <property type="entry name" value="DNA/RNA_pol_sf"/>
</dbReference>
<dbReference type="GO" id="GO:0000287">
    <property type="term" value="F:magnesium ion binding"/>
    <property type="evidence" value="ECO:0007669"/>
    <property type="project" value="UniProtKB-UniRule"/>
</dbReference>
<evidence type="ECO:0000256" key="1">
    <source>
        <dbReference type="ARBA" id="ARBA00010945"/>
    </source>
</evidence>
<keyword evidence="6" id="KW-0479">Metal-binding</keyword>
<evidence type="ECO:0000256" key="2">
    <source>
        <dbReference type="ARBA" id="ARBA00022457"/>
    </source>
</evidence>
<dbReference type="GO" id="GO:0006281">
    <property type="term" value="P:DNA repair"/>
    <property type="evidence" value="ECO:0007669"/>
    <property type="project" value="UniProtKB-UniRule"/>
</dbReference>
<keyword evidence="4 6" id="KW-0227">DNA damage</keyword>
<dbReference type="GO" id="GO:0009432">
    <property type="term" value="P:SOS response"/>
    <property type="evidence" value="ECO:0007669"/>
    <property type="project" value="TreeGrafter"/>
</dbReference>
<feature type="active site" evidence="6">
    <location>
        <position position="114"/>
    </location>
</feature>
<feature type="binding site" evidence="6">
    <location>
        <position position="11"/>
    </location>
    <ligand>
        <name>Mg(2+)</name>
        <dbReference type="ChEBI" id="CHEBI:18420"/>
    </ligand>
</feature>
<keyword evidence="5 6" id="KW-0239">DNA-directed DNA polymerase</keyword>
<comment type="subunit">
    <text evidence="6">Monomer.</text>
</comment>
<evidence type="ECO:0000256" key="3">
    <source>
        <dbReference type="ARBA" id="ARBA00022695"/>
    </source>
</evidence>
<dbReference type="Gene3D" id="3.30.1490.100">
    <property type="entry name" value="DNA polymerase, Y-family, little finger domain"/>
    <property type="match status" value="1"/>
</dbReference>
<comment type="catalytic activity">
    <reaction evidence="6">
        <text>DNA(n) + a 2'-deoxyribonucleoside 5'-triphosphate = DNA(n+1) + diphosphate</text>
        <dbReference type="Rhea" id="RHEA:22508"/>
        <dbReference type="Rhea" id="RHEA-COMP:17339"/>
        <dbReference type="Rhea" id="RHEA-COMP:17340"/>
        <dbReference type="ChEBI" id="CHEBI:33019"/>
        <dbReference type="ChEBI" id="CHEBI:61560"/>
        <dbReference type="ChEBI" id="CHEBI:173112"/>
        <dbReference type="EC" id="2.7.7.7"/>
    </reaction>
</comment>
<dbReference type="InterPro" id="IPR024728">
    <property type="entry name" value="PolY_HhH_motif"/>
</dbReference>
<dbReference type="Pfam" id="PF00817">
    <property type="entry name" value="IMS"/>
    <property type="match status" value="1"/>
</dbReference>
<sequence>MKLKNVIFHIDVNSAFLSWEAVYRLKNGGSVDLRDIPSAVGGDRSKRRGIILAKSIPAKAFGVRTGEPIVDAMRKCPSLTIIPSHHGMYKEFSKKFMDILREYTPEVEKYSIDEAFMNMTGMERLLGEPVAFAHKLKDRIRTELGFTVNIGISSNKLLAKMASDFQKPDRVHTLFPEEIPEKMWPLPVSELLFVGRSTENTLKKLGIYTIGDLAAADVEILKHHLKKHGEAIWNSANGRDSAVVEAVQEDNKGYGNSTTIAFNVVDEETAKQVLLSLCETVASRLRSDGMKAEVVSVTIKDCELQSVSHQTVLKAPTNITSELYFHSCRLFDELWDGAPIRLLGVRTSRVSREESGRQLSLFDHTDYDKLEKMDQAVDEIRKKFGTGAIMRASFLKQPIENMAGGHPEGKLPAPEVSAAEGLSQNWKQKETEGKDKQDE</sequence>
<dbReference type="InterPro" id="IPR050116">
    <property type="entry name" value="DNA_polymerase-Y"/>
</dbReference>
<evidence type="ECO:0000256" key="7">
    <source>
        <dbReference type="SAM" id="MobiDB-lite"/>
    </source>
</evidence>
<comment type="subcellular location">
    <subcellularLocation>
        <location evidence="6">Cytoplasm</location>
    </subcellularLocation>
</comment>
<feature type="compositionally biased region" description="Basic and acidic residues" evidence="7">
    <location>
        <begin position="427"/>
        <end position="439"/>
    </location>
</feature>
<keyword evidence="6" id="KW-0808">Transferase</keyword>
<keyword evidence="6" id="KW-0238">DNA-binding</keyword>
<comment type="similarity">
    <text evidence="1 6">Belongs to the DNA polymerase type-Y family.</text>
</comment>
<dbReference type="PROSITE" id="PS50173">
    <property type="entry name" value="UMUC"/>
    <property type="match status" value="1"/>
</dbReference>
<dbReference type="SUPFAM" id="SSF56672">
    <property type="entry name" value="DNA/RNA polymerases"/>
    <property type="match status" value="1"/>
</dbReference>
<evidence type="ECO:0000313" key="10">
    <source>
        <dbReference type="Proteomes" id="UP000515789"/>
    </source>
</evidence>
<dbReference type="Gene3D" id="3.30.70.270">
    <property type="match status" value="1"/>
</dbReference>
<dbReference type="GO" id="GO:0003684">
    <property type="term" value="F:damaged DNA binding"/>
    <property type="evidence" value="ECO:0007669"/>
    <property type="project" value="InterPro"/>
</dbReference>
<comment type="cofactor">
    <cofactor evidence="6">
        <name>Mg(2+)</name>
        <dbReference type="ChEBI" id="CHEBI:18420"/>
    </cofactor>
    <text evidence="6">Binds 2 magnesium ions per subunit.</text>
</comment>
<dbReference type="InterPro" id="IPR001126">
    <property type="entry name" value="UmuC"/>
</dbReference>
<evidence type="ECO:0000256" key="5">
    <source>
        <dbReference type="ARBA" id="ARBA00022932"/>
    </source>
</evidence>
<feature type="region of interest" description="Disordered" evidence="7">
    <location>
        <begin position="400"/>
        <end position="439"/>
    </location>
</feature>
<organism evidence="9 10">
    <name type="scientific">Blautia producta</name>
    <dbReference type="NCBI Taxonomy" id="33035"/>
    <lineage>
        <taxon>Bacteria</taxon>
        <taxon>Bacillati</taxon>
        <taxon>Bacillota</taxon>
        <taxon>Clostridia</taxon>
        <taxon>Lachnospirales</taxon>
        <taxon>Lachnospiraceae</taxon>
        <taxon>Blautia</taxon>
    </lineage>
</organism>
<dbReference type="GO" id="GO:0003887">
    <property type="term" value="F:DNA-directed DNA polymerase activity"/>
    <property type="evidence" value="ECO:0007669"/>
    <property type="project" value="UniProtKB-UniRule"/>
</dbReference>
<dbReference type="HAMAP" id="MF_01113">
    <property type="entry name" value="DNApol_IV"/>
    <property type="match status" value="1"/>
</dbReference>
<evidence type="ECO:0000256" key="4">
    <source>
        <dbReference type="ARBA" id="ARBA00022763"/>
    </source>
</evidence>
<dbReference type="SUPFAM" id="SSF100879">
    <property type="entry name" value="Lesion bypass DNA polymerase (Y-family), little finger domain"/>
    <property type="match status" value="1"/>
</dbReference>
<dbReference type="GO" id="GO:0006261">
    <property type="term" value="P:DNA-templated DNA replication"/>
    <property type="evidence" value="ECO:0007669"/>
    <property type="project" value="UniProtKB-UniRule"/>
</dbReference>
<dbReference type="Pfam" id="PF11798">
    <property type="entry name" value="IMS_HHH"/>
    <property type="match status" value="1"/>
</dbReference>
<dbReference type="InterPro" id="IPR036775">
    <property type="entry name" value="DNA_pol_Y-fam_lit_finger_sf"/>
</dbReference>
<accession>A0A7G5MYT6</accession>
<keyword evidence="6" id="KW-0235">DNA replication</keyword>
<dbReference type="EMBL" id="CP039126">
    <property type="protein sequence ID" value="QMW79779.1"/>
    <property type="molecule type" value="Genomic_DNA"/>
</dbReference>
<reference evidence="9 10" key="1">
    <citation type="submission" date="2019-04" db="EMBL/GenBank/DDBJ databases">
        <authorList>
            <person name="Schori C."/>
            <person name="Ahrens C."/>
        </authorList>
    </citation>
    <scope>NUCLEOTIDE SEQUENCE [LARGE SCALE GENOMIC DNA]</scope>
    <source>
        <strain evidence="9 10">DSM 2950</strain>
    </source>
</reference>
<dbReference type="Gene3D" id="3.40.1170.60">
    <property type="match status" value="1"/>
</dbReference>
<evidence type="ECO:0000313" key="9">
    <source>
        <dbReference type="EMBL" id="QMW79779.1"/>
    </source>
</evidence>
<keyword evidence="2 6" id="KW-0515">Mutator protein</keyword>
<feature type="site" description="Substrate discrimination" evidence="6">
    <location>
        <position position="16"/>
    </location>
</feature>
<dbReference type="PANTHER" id="PTHR11076">
    <property type="entry name" value="DNA REPAIR POLYMERASE UMUC / TRANSFERASE FAMILY MEMBER"/>
    <property type="match status" value="1"/>
</dbReference>
<keyword evidence="6" id="KW-0460">Magnesium</keyword>
<comment type="function">
    <text evidence="6">Poorly processive, error-prone DNA polymerase involved in untargeted mutagenesis. Copies undamaged DNA at stalled replication forks, which arise in vivo from mismatched or misaligned primer ends. These misaligned primers can be extended by PolIV. Exhibits no 3'-5' exonuclease (proofreading) activity. May be involved in translesional synthesis, in conjunction with the beta clamp from PolIII.</text>
</comment>
<dbReference type="InterPro" id="IPR043128">
    <property type="entry name" value="Rev_trsase/Diguanyl_cyclase"/>
</dbReference>
<dbReference type="Proteomes" id="UP000515789">
    <property type="component" value="Chromosome"/>
</dbReference>
<keyword evidence="3 6" id="KW-0548">Nucleotidyltransferase</keyword>
<dbReference type="CDD" id="cd03586">
    <property type="entry name" value="PolY_Pol_IV_kappa"/>
    <property type="match status" value="1"/>
</dbReference>
<evidence type="ECO:0000259" key="8">
    <source>
        <dbReference type="PROSITE" id="PS50173"/>
    </source>
</evidence>
<dbReference type="Pfam" id="PF11799">
    <property type="entry name" value="IMS_C"/>
    <property type="match status" value="1"/>
</dbReference>
<keyword evidence="6" id="KW-0234">DNA repair</keyword>
<dbReference type="AlphaFoldDB" id="A0A7G5MYT6"/>
<dbReference type="InterPro" id="IPR017961">
    <property type="entry name" value="DNA_pol_Y-fam_little_finger"/>
</dbReference>
<dbReference type="GO" id="GO:0042276">
    <property type="term" value="P:error-prone translesion synthesis"/>
    <property type="evidence" value="ECO:0007669"/>
    <property type="project" value="TreeGrafter"/>
</dbReference>
<dbReference type="GO" id="GO:0005829">
    <property type="term" value="C:cytosol"/>
    <property type="evidence" value="ECO:0007669"/>
    <property type="project" value="TreeGrafter"/>
</dbReference>
<feature type="binding site" evidence="6">
    <location>
        <position position="113"/>
    </location>
    <ligand>
        <name>Mg(2+)</name>
        <dbReference type="ChEBI" id="CHEBI:18420"/>
    </ligand>
</feature>
<name>A0A7G5MYT6_9FIRM</name>
<dbReference type="InterPro" id="IPR022880">
    <property type="entry name" value="DNApol_IV"/>
</dbReference>
<keyword evidence="6" id="KW-0963">Cytoplasm</keyword>
<evidence type="ECO:0000256" key="6">
    <source>
        <dbReference type="HAMAP-Rule" id="MF_01113"/>
    </source>
</evidence>
<proteinExistence type="inferred from homology"/>